<name>A0AAU9CIY6_9GAMM</name>
<dbReference type="SUPFAM" id="SSF52980">
    <property type="entry name" value="Restriction endonuclease-like"/>
    <property type="match status" value="1"/>
</dbReference>
<dbReference type="CDD" id="cd06260">
    <property type="entry name" value="DUF820-like"/>
    <property type="match status" value="1"/>
</dbReference>
<dbReference type="Proteomes" id="UP001321825">
    <property type="component" value="Chromosome"/>
</dbReference>
<dbReference type="Pfam" id="PF05685">
    <property type="entry name" value="Uma2"/>
    <property type="match status" value="1"/>
</dbReference>
<evidence type="ECO:0000313" key="2">
    <source>
        <dbReference type="EMBL" id="BCX82985.1"/>
    </source>
</evidence>
<evidence type="ECO:0000259" key="1">
    <source>
        <dbReference type="Pfam" id="PF05685"/>
    </source>
</evidence>
<dbReference type="InterPro" id="IPR008538">
    <property type="entry name" value="Uma2"/>
</dbReference>
<proteinExistence type="predicted"/>
<gene>
    <name evidence="2" type="ORF">MIT9_P2576</name>
</gene>
<dbReference type="Gene3D" id="3.90.1570.10">
    <property type="entry name" value="tt1808, chain A"/>
    <property type="match status" value="1"/>
</dbReference>
<protein>
    <recommendedName>
        <fullName evidence="1">Putative restriction endonuclease domain-containing protein</fullName>
    </recommendedName>
</protein>
<organism evidence="2 3">
    <name type="scientific">Methylomarinovum caldicuralii</name>
    <dbReference type="NCBI Taxonomy" id="438856"/>
    <lineage>
        <taxon>Bacteria</taxon>
        <taxon>Pseudomonadati</taxon>
        <taxon>Pseudomonadota</taxon>
        <taxon>Gammaproteobacteria</taxon>
        <taxon>Methylococcales</taxon>
        <taxon>Methylothermaceae</taxon>
        <taxon>Methylomarinovum</taxon>
    </lineage>
</organism>
<dbReference type="EMBL" id="AP024714">
    <property type="protein sequence ID" value="BCX82985.1"/>
    <property type="molecule type" value="Genomic_DNA"/>
</dbReference>
<feature type="domain" description="Putative restriction endonuclease" evidence="1">
    <location>
        <begin position="12"/>
        <end position="168"/>
    </location>
</feature>
<reference evidence="3" key="1">
    <citation type="journal article" date="2024" name="Int. J. Syst. Evol. Microbiol.">
        <title>Methylomarinovum tepidoasis sp. nov., a moderately thermophilic methanotroph of the family Methylothermaceae isolated from a deep-sea hydrothermal field.</title>
        <authorList>
            <person name="Hirayama H."/>
            <person name="Takaki Y."/>
            <person name="Abe M."/>
            <person name="Miyazaki M."/>
            <person name="Uematsu K."/>
            <person name="Matsui Y."/>
            <person name="Takai K."/>
        </authorList>
    </citation>
    <scope>NUCLEOTIDE SEQUENCE [LARGE SCALE GENOMIC DNA]</scope>
    <source>
        <strain evidence="3">IT-9</strain>
    </source>
</reference>
<accession>A0AAU9CIY6</accession>
<dbReference type="PANTHER" id="PTHR36558">
    <property type="entry name" value="GLR1098 PROTEIN"/>
    <property type="match status" value="1"/>
</dbReference>
<sequence>MTQQARIPYITVEDYLEGEPRSDVRHEYVAGQVFAMVGSTLGHNRVAGNIYTRLRRHLHGTPCSVYMSDVKVRIKAADAFYYPDVVVSCEAADPSALYLTEPVLVVEVLSPSTETTDRREKRLNYQKLPTLKEYVLVAPETVQVEVYRRGQGGWEEVEIYGPEDTAVRLISLDLAIPVAEIYAGVR</sequence>
<dbReference type="InterPro" id="IPR012296">
    <property type="entry name" value="Nuclease_put_TT1808"/>
</dbReference>
<dbReference type="InterPro" id="IPR011335">
    <property type="entry name" value="Restrct_endonuc-II-like"/>
</dbReference>
<evidence type="ECO:0000313" key="3">
    <source>
        <dbReference type="Proteomes" id="UP001321825"/>
    </source>
</evidence>
<dbReference type="KEGG" id="mcau:MIT9_P2576"/>
<dbReference type="PANTHER" id="PTHR36558:SF1">
    <property type="entry name" value="RESTRICTION ENDONUCLEASE DOMAIN-CONTAINING PROTEIN-RELATED"/>
    <property type="match status" value="1"/>
</dbReference>
<dbReference type="RefSeq" id="WP_317705365.1">
    <property type="nucleotide sequence ID" value="NZ_AP024714.1"/>
</dbReference>
<keyword evidence="3" id="KW-1185">Reference proteome</keyword>
<dbReference type="AlphaFoldDB" id="A0AAU9CIY6"/>